<evidence type="ECO:0000256" key="1">
    <source>
        <dbReference type="ARBA" id="ARBA00010086"/>
    </source>
</evidence>
<accession>A0AAD7UZ03</accession>
<dbReference type="PANTHER" id="PTHR12303">
    <property type="entry name" value="CARNOSINE N-METHYLTRANSFERASE"/>
    <property type="match status" value="1"/>
</dbReference>
<name>A0AAD7UZ03_9FUNG</name>
<dbReference type="SUPFAM" id="SSF53335">
    <property type="entry name" value="S-adenosyl-L-methionine-dependent methyltransferases"/>
    <property type="match status" value="1"/>
</dbReference>
<dbReference type="EMBL" id="JARTCD010000047">
    <property type="protein sequence ID" value="KAJ8655648.1"/>
    <property type="molecule type" value="Genomic_DNA"/>
</dbReference>
<evidence type="ECO:0000256" key="4">
    <source>
        <dbReference type="ARBA" id="ARBA00022679"/>
    </source>
</evidence>
<dbReference type="Proteomes" id="UP001234581">
    <property type="component" value="Unassembled WGS sequence"/>
</dbReference>
<keyword evidence="4" id="KW-0808">Transferase</keyword>
<dbReference type="SMART" id="SM01296">
    <property type="entry name" value="N2227"/>
    <property type="match status" value="1"/>
</dbReference>
<evidence type="ECO:0000313" key="7">
    <source>
        <dbReference type="EMBL" id="KAJ8655648.1"/>
    </source>
</evidence>
<organism evidence="7 8">
    <name type="scientific">Lichtheimia ornata</name>
    <dbReference type="NCBI Taxonomy" id="688661"/>
    <lineage>
        <taxon>Eukaryota</taxon>
        <taxon>Fungi</taxon>
        <taxon>Fungi incertae sedis</taxon>
        <taxon>Mucoromycota</taxon>
        <taxon>Mucoromycotina</taxon>
        <taxon>Mucoromycetes</taxon>
        <taxon>Mucorales</taxon>
        <taxon>Lichtheimiaceae</taxon>
        <taxon>Lichtheimia</taxon>
    </lineage>
</organism>
<evidence type="ECO:0000256" key="3">
    <source>
        <dbReference type="ARBA" id="ARBA00022603"/>
    </source>
</evidence>
<comment type="caution">
    <text evidence="7">The sequence shown here is derived from an EMBL/GenBank/DDBJ whole genome shotgun (WGS) entry which is preliminary data.</text>
</comment>
<keyword evidence="8" id="KW-1185">Reference proteome</keyword>
<sequence>MDHTHTHDHTHDHDHPMHDHNHDAVDPAEAERIHLRNVLTAFTYYKSHALKRNHRRRHDFLALPEHHKRLIPDVMDKINQVDRCIEQNMIMLRDIVKCAGMFMGIDPRALVAEGCRDKGNNPPVTPMDMDKVRSTLKQFVRDWAEEGKAERDATYRPILEELNSIYKDLKVEERGHIRVLVPGAGLGRLAYDIARQGFSCQGNEFSFFMLVASNFVLNRMSKAGEYEIYPFVHSFSNIRLSSQQLAPVRVPDIVPSNLPSTVDFSMAAGEFVEVYGDDESNHGAWDVVVTCFFIDTATNILSYIETIHKILKEGGTWINIGPLLYHFEDAPNESSIELSLEEVKRVSKDIGFQFTNEKMINTTYTSNPDGMLKYVYECAFWTANKVSSSSSSSALSSSSSTSLSQQQQQQQ</sequence>
<evidence type="ECO:0000256" key="5">
    <source>
        <dbReference type="ARBA" id="ARBA00022691"/>
    </source>
</evidence>
<dbReference type="InterPro" id="IPR029063">
    <property type="entry name" value="SAM-dependent_MTases_sf"/>
</dbReference>
<evidence type="ECO:0000256" key="2">
    <source>
        <dbReference type="ARBA" id="ARBA00012003"/>
    </source>
</evidence>
<dbReference type="GO" id="GO:0030735">
    <property type="term" value="F:carnosine N-methyltransferase activity"/>
    <property type="evidence" value="ECO:0007669"/>
    <property type="project" value="UniProtKB-EC"/>
</dbReference>
<dbReference type="InterPro" id="IPR012901">
    <property type="entry name" value="CARME"/>
</dbReference>
<dbReference type="GO" id="GO:0032259">
    <property type="term" value="P:methylation"/>
    <property type="evidence" value="ECO:0007669"/>
    <property type="project" value="UniProtKB-KW"/>
</dbReference>
<dbReference type="EC" id="2.1.1.22" evidence="2"/>
<dbReference type="PANTHER" id="PTHR12303:SF6">
    <property type="entry name" value="CARNOSINE N-METHYLTRANSFERASE"/>
    <property type="match status" value="1"/>
</dbReference>
<evidence type="ECO:0000256" key="6">
    <source>
        <dbReference type="SAM" id="MobiDB-lite"/>
    </source>
</evidence>
<dbReference type="Pfam" id="PF07942">
    <property type="entry name" value="CARME"/>
    <property type="match status" value="1"/>
</dbReference>
<reference evidence="7 8" key="1">
    <citation type="submission" date="2023-03" db="EMBL/GenBank/DDBJ databases">
        <title>Genome sequence of Lichtheimia ornata CBS 291.66.</title>
        <authorList>
            <person name="Mohabir J.T."/>
            <person name="Shea T.P."/>
            <person name="Kurbessoian T."/>
            <person name="Berby B."/>
            <person name="Fontaine J."/>
            <person name="Livny J."/>
            <person name="Gnirke A."/>
            <person name="Stajich J.E."/>
            <person name="Cuomo C.A."/>
        </authorList>
    </citation>
    <scope>NUCLEOTIDE SEQUENCE [LARGE SCALE GENOMIC DNA]</scope>
    <source>
        <strain evidence="7">CBS 291.66</strain>
    </source>
</reference>
<dbReference type="GeneID" id="83216144"/>
<comment type="similarity">
    <text evidence="1">Belongs to the carnosine N-methyltransferase family.</text>
</comment>
<dbReference type="RefSeq" id="XP_058340561.1">
    <property type="nucleotide sequence ID" value="XM_058488738.1"/>
</dbReference>
<keyword evidence="5" id="KW-0949">S-adenosyl-L-methionine</keyword>
<gene>
    <name evidence="7" type="ORF">O0I10_008737</name>
</gene>
<dbReference type="Gene3D" id="3.40.50.150">
    <property type="entry name" value="Vaccinia Virus protein VP39"/>
    <property type="match status" value="1"/>
</dbReference>
<dbReference type="AlphaFoldDB" id="A0AAD7UZ03"/>
<proteinExistence type="inferred from homology"/>
<feature type="region of interest" description="Disordered" evidence="6">
    <location>
        <begin position="1"/>
        <end position="23"/>
    </location>
</feature>
<keyword evidence="3" id="KW-0489">Methyltransferase</keyword>
<evidence type="ECO:0000313" key="8">
    <source>
        <dbReference type="Proteomes" id="UP001234581"/>
    </source>
</evidence>
<protein>
    <recommendedName>
        <fullName evidence="2">carnosine N-methyltransferase</fullName>
        <ecNumber evidence="2">2.1.1.22</ecNumber>
    </recommendedName>
</protein>
<feature type="region of interest" description="Disordered" evidence="6">
    <location>
        <begin position="389"/>
        <end position="411"/>
    </location>
</feature>